<dbReference type="RefSeq" id="WP_125561198.1">
    <property type="nucleotide sequence ID" value="NZ_RBVX01000042.1"/>
</dbReference>
<evidence type="ECO:0000313" key="2">
    <source>
        <dbReference type="EMBL" id="RSL30141.1"/>
    </source>
</evidence>
<dbReference type="OrthoDB" id="9776669at2"/>
<keyword evidence="3" id="KW-1185">Reference proteome</keyword>
<feature type="compositionally biased region" description="Acidic residues" evidence="1">
    <location>
        <begin position="26"/>
        <end position="40"/>
    </location>
</feature>
<feature type="compositionally biased region" description="Acidic residues" evidence="1">
    <location>
        <begin position="48"/>
        <end position="62"/>
    </location>
</feature>
<dbReference type="Proteomes" id="UP000275076">
    <property type="component" value="Unassembled WGS sequence"/>
</dbReference>
<gene>
    <name evidence="2" type="ORF">D7Z54_27565</name>
</gene>
<proteinExistence type="predicted"/>
<organism evidence="2 3">
    <name type="scientific">Salibacterium salarium</name>
    <dbReference type="NCBI Taxonomy" id="284579"/>
    <lineage>
        <taxon>Bacteria</taxon>
        <taxon>Bacillati</taxon>
        <taxon>Bacillota</taxon>
        <taxon>Bacilli</taxon>
        <taxon>Bacillales</taxon>
        <taxon>Bacillaceae</taxon>
    </lineage>
</organism>
<sequence>MKNTKLMFLMIVGLLMVFVITACGGGDEESSGQSNEDDTSDASASEAPVEEGEAEGEGDLDESVSIGTHASGSGYHTVGAGFAKLISSHTSIRGNVTPSAGPQAWMGDLNSGGLELGLISGPDLSWAYTGGPGYDEANEKVRMIFGGMPMYQTGYGVPADSDIQGLSDLEGKAIGAEFGGNLFMNSIAEATLKSVGLTWDDVNPVPVPEFQAGLDALQGGTLDSTIPASPTAAKAMEVSSAIGGIRVLPFGGLQPEDIEDGIPEEFQDLFDEYMPTSGLATVPAGTGILEEDTVHITYDMNLVVNDGISDDTVYEILKAVWENSTEMNDLISYTETLSPDTMLVSDPGAPYHEGAIKFYKEVGVWTDELQEKQDELLAN</sequence>
<evidence type="ECO:0000256" key="1">
    <source>
        <dbReference type="SAM" id="MobiDB-lite"/>
    </source>
</evidence>
<dbReference type="PANTHER" id="PTHR42941">
    <property type="entry name" value="SLL1037 PROTEIN"/>
    <property type="match status" value="1"/>
</dbReference>
<dbReference type="Gene3D" id="3.40.190.10">
    <property type="entry name" value="Periplasmic binding protein-like II"/>
    <property type="match status" value="2"/>
</dbReference>
<dbReference type="SUPFAM" id="SSF53850">
    <property type="entry name" value="Periplasmic binding protein-like II"/>
    <property type="match status" value="1"/>
</dbReference>
<comment type="caution">
    <text evidence="2">The sequence shown here is derived from an EMBL/GenBank/DDBJ whole genome shotgun (WGS) entry which is preliminary data.</text>
</comment>
<reference evidence="2 3" key="1">
    <citation type="submission" date="2018-10" db="EMBL/GenBank/DDBJ databases">
        <title>Draft genome sequence of Bacillus salarius IM0101, isolated from a hypersaline soil in Inner Mongolia, China.</title>
        <authorList>
            <person name="Yamprayoonswat W."/>
            <person name="Boonvisut S."/>
            <person name="Jumpathong W."/>
            <person name="Sittihan S."/>
            <person name="Ruangsuj P."/>
            <person name="Wanthongcharoen S."/>
            <person name="Thongpramul N."/>
            <person name="Pimmason S."/>
            <person name="Yu B."/>
            <person name="Yasawong M."/>
        </authorList>
    </citation>
    <scope>NUCLEOTIDE SEQUENCE [LARGE SCALE GENOMIC DNA]</scope>
    <source>
        <strain evidence="2 3">IM0101</strain>
    </source>
</reference>
<dbReference type="PANTHER" id="PTHR42941:SF1">
    <property type="entry name" value="SLL1037 PROTEIN"/>
    <property type="match status" value="1"/>
</dbReference>
<dbReference type="AlphaFoldDB" id="A0A428MVI4"/>
<protein>
    <submittedName>
        <fullName evidence="2">TAXI family TRAP transporter solute-binding subunit</fullName>
    </submittedName>
</protein>
<evidence type="ECO:0000313" key="3">
    <source>
        <dbReference type="Proteomes" id="UP000275076"/>
    </source>
</evidence>
<dbReference type="PROSITE" id="PS51257">
    <property type="entry name" value="PROKAR_LIPOPROTEIN"/>
    <property type="match status" value="1"/>
</dbReference>
<dbReference type="EMBL" id="RBVX01000042">
    <property type="protein sequence ID" value="RSL30141.1"/>
    <property type="molecule type" value="Genomic_DNA"/>
</dbReference>
<feature type="region of interest" description="Disordered" evidence="1">
    <location>
        <begin position="26"/>
        <end position="67"/>
    </location>
</feature>
<name>A0A428MVI4_9BACI</name>
<dbReference type="NCBIfam" id="TIGR02122">
    <property type="entry name" value="TRAP_TAXI"/>
    <property type="match status" value="1"/>
</dbReference>
<accession>A0A428MVI4</accession>
<dbReference type="InterPro" id="IPR011852">
    <property type="entry name" value="TRAP_TAXI"/>
</dbReference>
<dbReference type="Pfam" id="PF16868">
    <property type="entry name" value="NMT1_3"/>
    <property type="match status" value="1"/>
</dbReference>